<evidence type="ECO:0000313" key="3">
    <source>
        <dbReference type="Proteomes" id="UP000255423"/>
    </source>
</evidence>
<dbReference type="Proteomes" id="UP000255423">
    <property type="component" value="Unassembled WGS sequence"/>
</dbReference>
<reference evidence="2 3" key="1">
    <citation type="submission" date="2017-08" db="EMBL/GenBank/DDBJ databases">
        <authorList>
            <person name="de Groot N.N."/>
        </authorList>
    </citation>
    <scope>NUCLEOTIDE SEQUENCE [LARGE SCALE GENOMIC DNA]</scope>
    <source>
        <strain evidence="2 3">HM2</strain>
    </source>
</reference>
<protein>
    <recommendedName>
        <fullName evidence="4">Lipoprotein</fullName>
    </recommendedName>
</protein>
<gene>
    <name evidence="2" type="ORF">SAMN05661053_2678</name>
</gene>
<evidence type="ECO:0000313" key="2">
    <source>
        <dbReference type="EMBL" id="SUQ25879.1"/>
    </source>
</evidence>
<dbReference type="EMBL" id="UHJL01000004">
    <property type="protein sequence ID" value="SUQ25879.1"/>
    <property type="molecule type" value="Genomic_DNA"/>
</dbReference>
<feature type="signal peptide" evidence="1">
    <location>
        <begin position="1"/>
        <end position="17"/>
    </location>
</feature>
<proteinExistence type="predicted"/>
<evidence type="ECO:0000256" key="1">
    <source>
        <dbReference type="SAM" id="SignalP"/>
    </source>
</evidence>
<evidence type="ECO:0008006" key="4">
    <source>
        <dbReference type="Google" id="ProtNLM"/>
    </source>
</evidence>
<name>A0A380S7R5_FIBSU</name>
<keyword evidence="1" id="KW-0732">Signal</keyword>
<feature type="chain" id="PRO_5016599001" description="Lipoprotein" evidence="1">
    <location>
        <begin position="18"/>
        <end position="312"/>
    </location>
</feature>
<sequence>MSRISAYILFLSLSLLAACDSAKKDFETLKEDEIILDINTEEYSLNGNVIGKTATDISAFDDIFGGLLDDNPLHNKLCDSRATFQEEALRRGEPADGFDFAKLHVDGNLSYGDFYKAFSSMFFCGYSVFDIAIGSNYKDVFQLSLPTVDYMWCGFVIQQMKGLRYKYLRNRQRLSLDEMSEIDVKDRECVEDHETLDLLLSFYRKDDGIAYVVSLNEAYFNKGSRFDGYNFYTFNDENDLWMFIEDVRSRVERQTEKKPETKQDRVLRLLIDALDGPNKITLVFEKDVLMKDIAPIIKKLNTYGYRFAFDLD</sequence>
<dbReference type="RefSeq" id="WP_109573515.1">
    <property type="nucleotide sequence ID" value="NZ_UHJL01000004.1"/>
</dbReference>
<accession>A0A380S7R5</accession>
<organism evidence="2 3">
    <name type="scientific">Fibrobacter succinogenes</name>
    <name type="common">Bacteroides succinogenes</name>
    <dbReference type="NCBI Taxonomy" id="833"/>
    <lineage>
        <taxon>Bacteria</taxon>
        <taxon>Pseudomonadati</taxon>
        <taxon>Fibrobacterota</taxon>
        <taxon>Fibrobacteria</taxon>
        <taxon>Fibrobacterales</taxon>
        <taxon>Fibrobacteraceae</taxon>
        <taxon>Fibrobacter</taxon>
    </lineage>
</organism>
<dbReference type="AlphaFoldDB" id="A0A380S7R5"/>
<dbReference type="PROSITE" id="PS51257">
    <property type="entry name" value="PROKAR_LIPOPROTEIN"/>
    <property type="match status" value="1"/>
</dbReference>